<dbReference type="EMBL" id="HE797049">
    <property type="protein sequence ID" value="CCM01780.1"/>
    <property type="molecule type" value="Genomic_DNA"/>
</dbReference>
<dbReference type="Proteomes" id="UP000006352">
    <property type="component" value="Unassembled WGS sequence"/>
</dbReference>
<dbReference type="HOGENOM" id="CLU_080230_0_0_1"/>
<dbReference type="InterPro" id="IPR052982">
    <property type="entry name" value="SRP1/TIP1-like"/>
</dbReference>
<evidence type="ECO:0000313" key="4">
    <source>
        <dbReference type="Proteomes" id="UP000006352"/>
    </source>
</evidence>
<dbReference type="PANTHER" id="PTHR40633">
    <property type="entry name" value="MATRIX PROTEIN, PUTATIVE (AFU_ORTHOLOGUE AFUA_8G05410)-RELATED"/>
    <property type="match status" value="1"/>
</dbReference>
<feature type="chain" id="PRO_5003778992" evidence="2">
    <location>
        <begin position="20"/>
        <end position="235"/>
    </location>
</feature>
<dbReference type="AlphaFoldDB" id="J4GNQ1"/>
<evidence type="ECO:0000256" key="1">
    <source>
        <dbReference type="SAM" id="MobiDB-lite"/>
    </source>
</evidence>
<evidence type="ECO:0000313" key="3">
    <source>
        <dbReference type="EMBL" id="CCM01780.1"/>
    </source>
</evidence>
<proteinExistence type="predicted"/>
<dbReference type="RefSeq" id="XP_012181063.1">
    <property type="nucleotide sequence ID" value="XM_012325673.1"/>
</dbReference>
<organism evidence="3 4">
    <name type="scientific">Fibroporia radiculosa</name>
    <dbReference type="NCBI Taxonomy" id="599839"/>
    <lineage>
        <taxon>Eukaryota</taxon>
        <taxon>Fungi</taxon>
        <taxon>Dikarya</taxon>
        <taxon>Basidiomycota</taxon>
        <taxon>Agaricomycotina</taxon>
        <taxon>Agaricomycetes</taxon>
        <taxon>Polyporales</taxon>
        <taxon>Fibroporiaceae</taxon>
        <taxon>Fibroporia</taxon>
    </lineage>
</organism>
<dbReference type="STRING" id="599839.J4GNQ1"/>
<feature type="signal peptide" evidence="2">
    <location>
        <begin position="1"/>
        <end position="19"/>
    </location>
</feature>
<gene>
    <name evidence="3" type="ORF">FIBRA_03847</name>
</gene>
<dbReference type="PANTHER" id="PTHR40633:SF1">
    <property type="entry name" value="GPI ANCHORED SERINE-THREONINE RICH PROTEIN (AFU_ORTHOLOGUE AFUA_1G03630)"/>
    <property type="match status" value="1"/>
</dbReference>
<feature type="region of interest" description="Disordered" evidence="1">
    <location>
        <begin position="150"/>
        <end position="204"/>
    </location>
</feature>
<keyword evidence="4" id="KW-1185">Reference proteome</keyword>
<reference evidence="3 4" key="1">
    <citation type="journal article" date="2012" name="Appl. Environ. Microbiol.">
        <title>Short-read sequencing for genomic analysis of the brown rot fungus Fibroporia radiculosa.</title>
        <authorList>
            <person name="Tang J.D."/>
            <person name="Perkins A.D."/>
            <person name="Sonstegard T.S."/>
            <person name="Schroeder S.G."/>
            <person name="Burgess S.C."/>
            <person name="Diehl S.V."/>
        </authorList>
    </citation>
    <scope>NUCLEOTIDE SEQUENCE [LARGE SCALE GENOMIC DNA]</scope>
    <source>
        <strain evidence="3 4">TFFH 294</strain>
    </source>
</reference>
<evidence type="ECO:0000256" key="2">
    <source>
        <dbReference type="SAM" id="SignalP"/>
    </source>
</evidence>
<dbReference type="OrthoDB" id="3250770at2759"/>
<protein>
    <submittedName>
        <fullName evidence="3">Uncharacterized protein</fullName>
    </submittedName>
</protein>
<sequence length="235" mass="25364">MLGIHIFAMLFYVASVASSVYPTRPIAKTVMGAGRLSSVTWINDKTWPSLSEMGPMKIDLYLEDDTFVATLAKNVDPTRRSQKIWISPTWGPNGSEYHMRFICETPPLTVYTADFTITAMDDTSPFQGAEKAVISSTVGGAEAAMSTSSAIAPYPSSPSTMTTSSTVSSTTQTSSPTSTTSSPTGTQTHNPYMNKAKTGASGGGLWTRTTVDLERVKFRLVFILWPMMIGITMAI</sequence>
<feature type="compositionally biased region" description="Low complexity" evidence="1">
    <location>
        <begin position="150"/>
        <end position="188"/>
    </location>
</feature>
<name>J4GNQ1_9APHY</name>
<keyword evidence="2" id="KW-0732">Signal</keyword>
<dbReference type="InParanoid" id="J4GNQ1"/>
<accession>J4GNQ1</accession>
<dbReference type="GeneID" id="24096691"/>